<dbReference type="Gene3D" id="3.60.21.10">
    <property type="match status" value="1"/>
</dbReference>
<name>A0A1M5PMW3_9FIRM</name>
<dbReference type="STRING" id="1121321.SAMN04488530_11522"/>
<dbReference type="SUPFAM" id="SSF56300">
    <property type="entry name" value="Metallo-dependent phosphatases"/>
    <property type="match status" value="1"/>
</dbReference>
<evidence type="ECO:0000256" key="1">
    <source>
        <dbReference type="ARBA" id="ARBA00005662"/>
    </source>
</evidence>
<protein>
    <submittedName>
        <fullName evidence="4">Poly-gamma-glutamate synthesis protein (Capsule biosynthesis protein)</fullName>
    </submittedName>
</protein>
<dbReference type="SMART" id="SM00854">
    <property type="entry name" value="PGA_cap"/>
    <property type="match status" value="1"/>
</dbReference>
<dbReference type="OrthoDB" id="9810906at2"/>
<gene>
    <name evidence="4" type="ORF">SAMN04488530_11522</name>
</gene>
<evidence type="ECO:0000313" key="4">
    <source>
        <dbReference type="EMBL" id="SHH03135.1"/>
    </source>
</evidence>
<dbReference type="Proteomes" id="UP000243255">
    <property type="component" value="Unassembled WGS sequence"/>
</dbReference>
<dbReference type="InterPro" id="IPR052169">
    <property type="entry name" value="CW_Biosynth-Accessory"/>
</dbReference>
<evidence type="ECO:0000313" key="5">
    <source>
        <dbReference type="Proteomes" id="UP000243255"/>
    </source>
</evidence>
<accession>A0A1M5PMW3</accession>
<dbReference type="CDD" id="cd07381">
    <property type="entry name" value="MPP_CapA"/>
    <property type="match status" value="1"/>
</dbReference>
<proteinExistence type="inferred from homology"/>
<evidence type="ECO:0000256" key="2">
    <source>
        <dbReference type="SAM" id="Phobius"/>
    </source>
</evidence>
<evidence type="ECO:0000259" key="3">
    <source>
        <dbReference type="SMART" id="SM00854"/>
    </source>
</evidence>
<dbReference type="Pfam" id="PF09587">
    <property type="entry name" value="PGA_cap"/>
    <property type="match status" value="1"/>
</dbReference>
<dbReference type="RefSeq" id="WP_073126112.1">
    <property type="nucleotide sequence ID" value="NZ_BAABCH010000017.1"/>
</dbReference>
<keyword evidence="2" id="KW-0472">Membrane</keyword>
<dbReference type="InterPro" id="IPR029052">
    <property type="entry name" value="Metallo-depent_PP-like"/>
</dbReference>
<dbReference type="EMBL" id="FQWX01000015">
    <property type="protein sequence ID" value="SHH03135.1"/>
    <property type="molecule type" value="Genomic_DNA"/>
</dbReference>
<sequence length="363" mass="41190">MSRRKLNKKRVSLIAIVLITVVVVLGIGFRGIINKVVNTKHESKVNTDTVEEKTEEPVQKSITISFAGDVTMGNYKGAPNYDSFDHEFERQGKDYSYFLGGVKSVFEKDDLTVVNLEGPLTTATEAKVKKFAFKGDPSYVNILKEGSVEAVNIANNHSEDYFEKGMQDTKFILDENKIDYFGLGEKAIIDVEGIKVGFLGYTGWPENYNEEYLNKMEEDIKELKKESDAVIVFFHWGIERQYTPNKVEKDFAHHAIDKGADLVVGSHHHVIQGIEKYNDKYIAYGLGNFCFGGNKNPSDKDSMIYQQTFTFTDNKLTKIDEPNVIPVSISSSSYRNNYRPTILDASERERVLNKLKKISEQIK</sequence>
<feature type="transmembrane region" description="Helical" evidence="2">
    <location>
        <begin position="12"/>
        <end position="33"/>
    </location>
</feature>
<dbReference type="AlphaFoldDB" id="A0A1M5PMW3"/>
<keyword evidence="2" id="KW-1133">Transmembrane helix</keyword>
<dbReference type="PANTHER" id="PTHR33393">
    <property type="entry name" value="POLYGLUTAMINE SYNTHESIS ACCESSORY PROTEIN RV0574C-RELATED"/>
    <property type="match status" value="1"/>
</dbReference>
<keyword evidence="2" id="KW-0812">Transmembrane</keyword>
<dbReference type="InterPro" id="IPR019079">
    <property type="entry name" value="Capsule_synth_CapA"/>
</dbReference>
<dbReference type="PANTHER" id="PTHR33393:SF13">
    <property type="entry name" value="PGA BIOSYNTHESIS PROTEIN CAPA"/>
    <property type="match status" value="1"/>
</dbReference>
<organism evidence="4 5">
    <name type="scientific">Asaccharospora irregularis DSM 2635</name>
    <dbReference type="NCBI Taxonomy" id="1121321"/>
    <lineage>
        <taxon>Bacteria</taxon>
        <taxon>Bacillati</taxon>
        <taxon>Bacillota</taxon>
        <taxon>Clostridia</taxon>
        <taxon>Peptostreptococcales</taxon>
        <taxon>Peptostreptococcaceae</taxon>
        <taxon>Asaccharospora</taxon>
    </lineage>
</organism>
<keyword evidence="5" id="KW-1185">Reference proteome</keyword>
<reference evidence="5" key="1">
    <citation type="submission" date="2016-11" db="EMBL/GenBank/DDBJ databases">
        <authorList>
            <person name="Varghese N."/>
            <person name="Submissions S."/>
        </authorList>
    </citation>
    <scope>NUCLEOTIDE SEQUENCE [LARGE SCALE GENOMIC DNA]</scope>
    <source>
        <strain evidence="5">DSM 2635</strain>
    </source>
</reference>
<comment type="similarity">
    <text evidence="1">Belongs to the CapA family.</text>
</comment>
<feature type="domain" description="Capsule synthesis protein CapA" evidence="3">
    <location>
        <begin position="63"/>
        <end position="293"/>
    </location>
</feature>